<evidence type="ECO:0000313" key="4">
    <source>
        <dbReference type="Proteomes" id="UP000245768"/>
    </source>
</evidence>
<dbReference type="EMBL" id="KZ819635">
    <property type="protein sequence ID" value="PWN91631.1"/>
    <property type="molecule type" value="Genomic_DNA"/>
</dbReference>
<keyword evidence="4" id="KW-1185">Reference proteome</keyword>
<dbReference type="PANTHER" id="PTHR47369">
    <property type="entry name" value="BTB/POZ DOMAIN-CONTAINING PROTEIN"/>
    <property type="match status" value="1"/>
</dbReference>
<dbReference type="Gene3D" id="3.30.710.10">
    <property type="entry name" value="Potassium Channel Kv1.1, Chain A"/>
    <property type="match status" value="1"/>
</dbReference>
<dbReference type="GeneID" id="37046727"/>
<dbReference type="RefSeq" id="XP_025378829.1">
    <property type="nucleotide sequence ID" value="XM_025524811.1"/>
</dbReference>
<proteinExistence type="predicted"/>
<evidence type="ECO:0000259" key="2">
    <source>
        <dbReference type="Pfam" id="PF00651"/>
    </source>
</evidence>
<dbReference type="SUPFAM" id="SSF54695">
    <property type="entry name" value="POZ domain"/>
    <property type="match status" value="1"/>
</dbReference>
<feature type="domain" description="BTB" evidence="2">
    <location>
        <begin position="56"/>
        <end position="154"/>
    </location>
</feature>
<gene>
    <name evidence="3" type="ORF">FA10DRAFT_300225</name>
</gene>
<dbReference type="PANTHER" id="PTHR47369:SF2">
    <property type="entry name" value="BTB_POZ DOMAIN-CONTAINING PROTEIN 2"/>
    <property type="match status" value="1"/>
</dbReference>
<dbReference type="AlphaFoldDB" id="A0A316YQX5"/>
<dbReference type="Proteomes" id="UP000245768">
    <property type="component" value="Unassembled WGS sequence"/>
</dbReference>
<dbReference type="STRING" id="215250.A0A316YQX5"/>
<dbReference type="InterPro" id="IPR000210">
    <property type="entry name" value="BTB/POZ_dom"/>
</dbReference>
<feature type="region of interest" description="Disordered" evidence="1">
    <location>
        <begin position="1"/>
        <end position="20"/>
    </location>
</feature>
<reference evidence="3 4" key="1">
    <citation type="journal article" date="2018" name="Mol. Biol. Evol.">
        <title>Broad Genomic Sampling Reveals a Smut Pathogenic Ancestry of the Fungal Clade Ustilaginomycotina.</title>
        <authorList>
            <person name="Kijpornyongpan T."/>
            <person name="Mondo S.J."/>
            <person name="Barry K."/>
            <person name="Sandor L."/>
            <person name="Lee J."/>
            <person name="Lipzen A."/>
            <person name="Pangilinan J."/>
            <person name="LaButti K."/>
            <person name="Hainaut M."/>
            <person name="Henrissat B."/>
            <person name="Grigoriev I.V."/>
            <person name="Spatafora J.W."/>
            <person name="Aime M.C."/>
        </authorList>
    </citation>
    <scope>NUCLEOTIDE SEQUENCE [LARGE SCALE GENOMIC DNA]</scope>
    <source>
        <strain evidence="3 4">MCA 4198</strain>
    </source>
</reference>
<dbReference type="Pfam" id="PF00651">
    <property type="entry name" value="BTB"/>
    <property type="match status" value="1"/>
</dbReference>
<organism evidence="3 4">
    <name type="scientific">Acaromyces ingoldii</name>
    <dbReference type="NCBI Taxonomy" id="215250"/>
    <lineage>
        <taxon>Eukaryota</taxon>
        <taxon>Fungi</taxon>
        <taxon>Dikarya</taxon>
        <taxon>Basidiomycota</taxon>
        <taxon>Ustilaginomycotina</taxon>
        <taxon>Exobasidiomycetes</taxon>
        <taxon>Exobasidiales</taxon>
        <taxon>Cryptobasidiaceae</taxon>
        <taxon>Acaromyces</taxon>
    </lineage>
</organism>
<evidence type="ECO:0000313" key="3">
    <source>
        <dbReference type="EMBL" id="PWN91631.1"/>
    </source>
</evidence>
<feature type="region of interest" description="Disordered" evidence="1">
    <location>
        <begin position="215"/>
        <end position="243"/>
    </location>
</feature>
<dbReference type="InterPro" id="IPR011333">
    <property type="entry name" value="SKP1/BTB/POZ_sf"/>
</dbReference>
<feature type="compositionally biased region" description="Low complexity" evidence="1">
    <location>
        <begin position="224"/>
        <end position="239"/>
    </location>
</feature>
<dbReference type="OrthoDB" id="6359943at2759"/>
<name>A0A316YQX5_9BASI</name>
<sequence>MKRASSEGTIASGETPSDGVSTVASSASLFGPPTADKGFAHNSSESITDYLYKTCFLQGYLSDVNVLFDLEDGDRCTFLLHALIITRSPMLDALFRNTKKGCSVMVKVESRYVTREALRIVLGHLYGGPTQTLLTSKNALSLLAAACLLDIEDICTWSAGHASSHLEPEHVPRFLGVLKSMQDTKYSELAKSLKQIVLRYLVKDLPTQLQAFATVEDSQASEQGSENPENLESPESPGNTKRGEKALQDIYSGLDFDILQHCVESPDLPIRPENVKTRFDFAKRVIEARKTIGGHSTCRNSNDRGASVGAGEEEYVVMSFGFGEGPASENGTVCMGAVKLLKKTARQSRRFKKASSCLAPKIA</sequence>
<protein>
    <recommendedName>
        <fullName evidence="2">BTB domain-containing protein</fullName>
    </recommendedName>
</protein>
<accession>A0A316YQX5</accession>
<dbReference type="InParanoid" id="A0A316YQX5"/>
<evidence type="ECO:0000256" key="1">
    <source>
        <dbReference type="SAM" id="MobiDB-lite"/>
    </source>
</evidence>